<reference evidence="1" key="1">
    <citation type="submission" date="2012-08" db="EMBL/GenBank/DDBJ databases">
        <title>Comparative genomics of metastatic and non-metastatic Leishmania guyanensis provides insights into polygenic factors involved in Leishmania RNA virus infection.</title>
        <authorList>
            <person name="Smith D."/>
            <person name="Hertz-Fowler C."/>
            <person name="Martin R."/>
            <person name="Dickens N."/>
            <person name="Fasel N."/>
            <person name="Falquet L."/>
            <person name="Beverley S."/>
            <person name="Zangger H."/>
            <person name="Calderon-Copete S."/>
            <person name="Mottram J."/>
            <person name="Xenarios I."/>
        </authorList>
    </citation>
    <scope>NUCLEOTIDE SEQUENCE</scope>
    <source>
        <strain evidence="1">MHOM/BR/75/M4147/SSU:IR2SAT-LUC</strain>
    </source>
</reference>
<protein>
    <submittedName>
        <fullName evidence="1">Uncharacterized protein</fullName>
    </submittedName>
</protein>
<gene>
    <name evidence="1" type="primary">LgM4147LRVhigh.34.02200.00220</name>
    <name evidence="1" type="ORF">BN36_3467500</name>
</gene>
<sequence>MTSSITVNMCHDVDLRKHAQDTSTCSECSSDSLSLHTGALTPSSPFPYHLVPFHFLSPSLLHHFTNI</sequence>
<evidence type="ECO:0000313" key="1">
    <source>
        <dbReference type="EMBL" id="CCM19265.1"/>
    </source>
</evidence>
<accession>A0A1E1J6N3</accession>
<proteinExistence type="predicted"/>
<name>A0A1E1J6N3_LEIGU</name>
<dbReference type="AlphaFoldDB" id="A0A1E1J6N3"/>
<dbReference type="EMBL" id="CALQ01001772">
    <property type="protein sequence ID" value="CCM19265.1"/>
    <property type="molecule type" value="Genomic_DNA"/>
</dbReference>
<organism evidence="1">
    <name type="scientific">Leishmania guyanensis</name>
    <dbReference type="NCBI Taxonomy" id="5670"/>
    <lineage>
        <taxon>Eukaryota</taxon>
        <taxon>Discoba</taxon>
        <taxon>Euglenozoa</taxon>
        <taxon>Kinetoplastea</taxon>
        <taxon>Metakinetoplastina</taxon>
        <taxon>Trypanosomatida</taxon>
        <taxon>Trypanosomatidae</taxon>
        <taxon>Leishmaniinae</taxon>
        <taxon>Leishmania</taxon>
        <taxon>Leishmania guyanensis species complex</taxon>
    </lineage>
</organism>